<dbReference type="EMBL" id="CP124550">
    <property type="protein sequence ID" value="WIO46496.1"/>
    <property type="molecule type" value="Genomic_DNA"/>
</dbReference>
<organism evidence="3 4">
    <name type="scientific">Candidatus Southlakia epibionticum</name>
    <dbReference type="NCBI Taxonomy" id="3043284"/>
    <lineage>
        <taxon>Bacteria</taxon>
        <taxon>Candidatus Saccharimonadota</taxon>
        <taxon>Candidatus Saccharimonadia</taxon>
        <taxon>Candidatus Saccharimonadales</taxon>
        <taxon>Candidatus Saccharimonadaceae</taxon>
        <taxon>Candidatus Southlakia</taxon>
    </lineage>
</organism>
<reference evidence="3 4" key="1">
    <citation type="journal article" date="2023" name="Cell">
        <title>Genetic manipulation of Patescibacteria provides mechanistic insights into microbial dark matter and the epibiotic lifestyle.</title>
        <authorList>
            <person name="Wang Y."/>
            <person name="Gallagher L.A."/>
            <person name="Andrade P.A."/>
            <person name="Liu A."/>
            <person name="Humphreys I.R."/>
            <person name="Turkarslan S."/>
            <person name="Cutler K.J."/>
            <person name="Arrieta-Ortiz M.L."/>
            <person name="Li Y."/>
            <person name="Radey M.C."/>
            <person name="McLean J.S."/>
            <person name="Cong Q."/>
            <person name="Baker D."/>
            <person name="Baliga N.S."/>
            <person name="Peterson S.B."/>
            <person name="Mougous J.D."/>
        </authorList>
    </citation>
    <scope>NUCLEOTIDE SEQUENCE [LARGE SCALE GENOMIC DNA]</scope>
    <source>
        <strain evidence="3 4">ML1</strain>
    </source>
</reference>
<dbReference type="Pfam" id="PF11335">
    <property type="entry name" value="DUF3137"/>
    <property type="match status" value="1"/>
</dbReference>
<evidence type="ECO:0000256" key="1">
    <source>
        <dbReference type="SAM" id="Phobius"/>
    </source>
</evidence>
<dbReference type="InterPro" id="IPR032710">
    <property type="entry name" value="NTF2-like_dom_sf"/>
</dbReference>
<keyword evidence="4" id="KW-1185">Reference proteome</keyword>
<feature type="transmembrane region" description="Helical" evidence="1">
    <location>
        <begin position="33"/>
        <end position="52"/>
    </location>
</feature>
<keyword evidence="1" id="KW-0472">Membrane</keyword>
<feature type="transmembrane region" description="Helical" evidence="1">
    <location>
        <begin position="64"/>
        <end position="85"/>
    </location>
</feature>
<evidence type="ECO:0000259" key="2">
    <source>
        <dbReference type="SMART" id="SM00978"/>
    </source>
</evidence>
<dbReference type="SUPFAM" id="SSF54427">
    <property type="entry name" value="NTF2-like"/>
    <property type="match status" value="1"/>
</dbReference>
<feature type="transmembrane region" description="Helical" evidence="1">
    <location>
        <begin position="91"/>
        <end position="111"/>
    </location>
</feature>
<keyword evidence="1" id="KW-1133">Transmembrane helix</keyword>
<evidence type="ECO:0000313" key="4">
    <source>
        <dbReference type="Proteomes" id="UP001177295"/>
    </source>
</evidence>
<name>A0ABY8WX57_9BACT</name>
<proteinExistence type="predicted"/>
<evidence type="ECO:0000313" key="3">
    <source>
        <dbReference type="EMBL" id="WIO46496.1"/>
    </source>
</evidence>
<protein>
    <recommendedName>
        <fullName evidence="2">Tim44-like domain-containing protein</fullName>
    </recommendedName>
</protein>
<dbReference type="InterPro" id="IPR007379">
    <property type="entry name" value="Tim44-like_dom"/>
</dbReference>
<keyword evidence="1" id="KW-0812">Transmembrane</keyword>
<feature type="domain" description="Tim44-like" evidence="2">
    <location>
        <begin position="120"/>
        <end position="262"/>
    </location>
</feature>
<sequence>MVQIISAALELFARAGGGGSGGGGSSGGDGDGIVFLALVGYVPTHGLGAFLRRKLPSESGAASLLAHVITWPLSIIWAIACFAMFGSGFFGSIVALGAIIGAPAGLFNWFSEVLKQSAEVKQRLKRAAANDPMWDEAQLVDFAKQTFMRYQYDWSRQDTESMKQYMTEGYHYHASLFIYTLQLMQRTNTMEDIVIDEAVVMQVHDDQNDANDRVTIGITARAKDTLINTAANAAIFTDNSSFTEYWTFARSGSTWLLADIGQATADMDAYNNELAAFAARNKYCYSVDMGWLFIPERGQLFGQAKFGVSDINNHAVGLYKESLLVQLYTYAAFNGAQPRVIAQVNVPKTYGNIIVHRKQSSNINTRGLERIETEWIQFNQQYEVYASNAEQATSFELLNPTYMEQLAALPFAVTIEVVDNVIYLYTDERGTDVATYGIMLDLVHKAFKELRL</sequence>
<dbReference type="RefSeq" id="WP_376754017.1">
    <property type="nucleotide sequence ID" value="NZ_CP124550.1"/>
</dbReference>
<dbReference type="SMART" id="SM00978">
    <property type="entry name" value="Tim44"/>
    <property type="match status" value="1"/>
</dbReference>
<dbReference type="InterPro" id="IPR021484">
    <property type="entry name" value="DUF3137"/>
</dbReference>
<dbReference type="Pfam" id="PF04280">
    <property type="entry name" value="Tim44"/>
    <property type="match status" value="1"/>
</dbReference>
<accession>A0ABY8WX57</accession>
<gene>
    <name evidence="3" type="ORF">SEML1_0901</name>
</gene>
<dbReference type="Proteomes" id="UP001177295">
    <property type="component" value="Chromosome"/>
</dbReference>